<feature type="transmembrane region" description="Helical" evidence="1">
    <location>
        <begin position="7"/>
        <end position="29"/>
    </location>
</feature>
<feature type="domain" description="LysM" evidence="2">
    <location>
        <begin position="38"/>
        <end position="89"/>
    </location>
</feature>
<reference evidence="4" key="1">
    <citation type="submission" date="2019-08" db="EMBL/GenBank/DDBJ databases">
        <authorList>
            <person name="Zheng X."/>
        </authorList>
    </citation>
    <scope>NUCLEOTIDE SEQUENCE [LARGE SCALE GENOMIC DNA]</scope>
    <source>
        <strain evidence="4">FJAT-25496</strain>
    </source>
</reference>
<dbReference type="OrthoDB" id="2679564at2"/>
<dbReference type="Gene3D" id="3.10.350.10">
    <property type="entry name" value="LysM domain"/>
    <property type="match status" value="1"/>
</dbReference>
<dbReference type="STRING" id="1742359.GCA_001439625_00522"/>
<dbReference type="Pfam" id="PF01476">
    <property type="entry name" value="LysM"/>
    <property type="match status" value="1"/>
</dbReference>
<dbReference type="PROSITE" id="PS51782">
    <property type="entry name" value="LYSM"/>
    <property type="match status" value="1"/>
</dbReference>
<name>A0A5B8Z7K4_CYTDA</name>
<gene>
    <name evidence="3" type="ORF">FSZ17_10410</name>
</gene>
<dbReference type="CDD" id="cd00118">
    <property type="entry name" value="LysM"/>
    <property type="match status" value="1"/>
</dbReference>
<evidence type="ECO:0000259" key="2">
    <source>
        <dbReference type="PROSITE" id="PS51782"/>
    </source>
</evidence>
<dbReference type="RefSeq" id="WP_057769995.1">
    <property type="nucleotide sequence ID" value="NZ_CP042593.1"/>
</dbReference>
<protein>
    <submittedName>
        <fullName evidence="3">LysM peptidoglycan-binding domain-containing protein</fullName>
    </submittedName>
</protein>
<sequence length="108" mass="12145">MKKLWNLYSYAIILFVLSFITALILIVQLGGPGKSEYIKITVNEGDSLWQIAEDFSDEHTLTVKEFVVWVEQNNGISSGRIFPGDELVIPVVQDNSVRKQTELASSQN</sequence>
<accession>A0A5B8Z7K4</accession>
<dbReference type="SUPFAM" id="SSF54106">
    <property type="entry name" value="LysM domain"/>
    <property type="match status" value="1"/>
</dbReference>
<dbReference type="AlphaFoldDB" id="A0A5B8Z7K4"/>
<keyword evidence="1" id="KW-0812">Transmembrane</keyword>
<dbReference type="InterPro" id="IPR036779">
    <property type="entry name" value="LysM_dom_sf"/>
</dbReference>
<keyword evidence="1" id="KW-1133">Transmembrane helix</keyword>
<dbReference type="Proteomes" id="UP000321555">
    <property type="component" value="Chromosome"/>
</dbReference>
<keyword evidence="1" id="KW-0472">Membrane</keyword>
<proteinExistence type="predicted"/>
<dbReference type="KEGG" id="bda:FSZ17_10410"/>
<keyword evidence="4" id="KW-1185">Reference proteome</keyword>
<evidence type="ECO:0000256" key="1">
    <source>
        <dbReference type="SAM" id="Phobius"/>
    </source>
</evidence>
<dbReference type="EMBL" id="CP042593">
    <property type="protein sequence ID" value="QED47639.1"/>
    <property type="molecule type" value="Genomic_DNA"/>
</dbReference>
<evidence type="ECO:0000313" key="3">
    <source>
        <dbReference type="EMBL" id="QED47639.1"/>
    </source>
</evidence>
<evidence type="ECO:0000313" key="4">
    <source>
        <dbReference type="Proteomes" id="UP000321555"/>
    </source>
</evidence>
<dbReference type="InterPro" id="IPR018392">
    <property type="entry name" value="LysM"/>
</dbReference>
<organism evidence="3 4">
    <name type="scientific">Cytobacillus dafuensis</name>
    <name type="common">Bacillus dafuensis</name>
    <dbReference type="NCBI Taxonomy" id="1742359"/>
    <lineage>
        <taxon>Bacteria</taxon>
        <taxon>Bacillati</taxon>
        <taxon>Bacillota</taxon>
        <taxon>Bacilli</taxon>
        <taxon>Bacillales</taxon>
        <taxon>Bacillaceae</taxon>
        <taxon>Cytobacillus</taxon>
    </lineage>
</organism>
<dbReference type="SMART" id="SM00257">
    <property type="entry name" value="LysM"/>
    <property type="match status" value="1"/>
</dbReference>